<dbReference type="RefSeq" id="WP_002835897.1">
    <property type="nucleotide sequence ID" value="NZ_CM000955.1"/>
</dbReference>
<sequence>MPIISMFYGIIIRMYNNGEHNPPHFHATYQGYNAVFSMEGELIEGNMPRKQTKLISAWAVIHKDELIANWELAINEQALYKIEPLH</sequence>
<dbReference type="Proteomes" id="UP000004063">
    <property type="component" value="Chromosome"/>
</dbReference>
<dbReference type="OrthoDB" id="122670at2"/>
<dbReference type="EMBL" id="ACHM02000002">
    <property type="protein sequence ID" value="EFH93422.1"/>
    <property type="molecule type" value="Genomic_DNA"/>
</dbReference>
<proteinExistence type="predicted"/>
<protein>
    <recommendedName>
        <fullName evidence="2">DUF4160 domain-containing protein</fullName>
    </recommendedName>
</protein>
<dbReference type="STRING" id="525282.HMPREF0391_11080"/>
<dbReference type="eggNOG" id="ENOG5032YDN">
    <property type="taxonomic scope" value="Bacteria"/>
</dbReference>
<comment type="caution">
    <text evidence="1">The sequence shown here is derived from an EMBL/GenBank/DDBJ whole genome shotgun (WGS) entry which is preliminary data.</text>
</comment>
<reference evidence="1" key="1">
    <citation type="submission" date="2010-05" db="EMBL/GenBank/DDBJ databases">
        <authorList>
            <person name="Muzny D."/>
            <person name="Qin X."/>
            <person name="Buhay C."/>
            <person name="Dugan-Rocha S."/>
            <person name="Ding Y."/>
            <person name="Chen G."/>
            <person name="Hawes A."/>
            <person name="Holder M."/>
            <person name="Jhangiani S."/>
            <person name="Johnson A."/>
            <person name="Khan Z."/>
            <person name="Li Z."/>
            <person name="Liu W."/>
            <person name="Liu X."/>
            <person name="Perez L."/>
            <person name="Shen H."/>
            <person name="Wang Q."/>
            <person name="Watt J."/>
            <person name="Xi L."/>
            <person name="Xin Y."/>
            <person name="Zhou J."/>
            <person name="Deng J."/>
            <person name="Jiang H."/>
            <person name="Liu Y."/>
            <person name="Qu J."/>
            <person name="Song X.-Z."/>
            <person name="Zhang L."/>
            <person name="Villasana D."/>
            <person name="Johnson A."/>
            <person name="Liu J."/>
            <person name="Liyanage D."/>
            <person name="Lorensuhewa L."/>
            <person name="Robinson T."/>
            <person name="Song A."/>
            <person name="Song B.-B."/>
            <person name="Dinh H."/>
            <person name="Thornton R."/>
            <person name="Coyle M."/>
            <person name="Francisco L."/>
            <person name="Jackson L."/>
            <person name="Javaid M."/>
            <person name="Korchina V."/>
            <person name="Kovar C."/>
            <person name="Mata R."/>
            <person name="Mathew T."/>
            <person name="Ngo R."/>
            <person name="Nguyen L."/>
            <person name="Nguyen N."/>
            <person name="Okwuonu G."/>
            <person name="Ongeri F."/>
            <person name="Pham C."/>
            <person name="Simmons D."/>
            <person name="Wilczek-Boney K."/>
            <person name="Hale W."/>
            <person name="Jakkamsetti A."/>
            <person name="Pham P."/>
            <person name="Ruth R."/>
            <person name="San Lucas F."/>
            <person name="Warren J."/>
            <person name="Zhang J."/>
            <person name="Zhao Z."/>
            <person name="Zhou C."/>
            <person name="Zhu D."/>
            <person name="Lee S."/>
            <person name="Bess C."/>
            <person name="Blankenburg K."/>
            <person name="Forbes L."/>
            <person name="Fu Q."/>
            <person name="Gubbala S."/>
            <person name="Hirani K."/>
            <person name="Jayaseelan J.C."/>
            <person name="Lara F."/>
            <person name="Munidasa M."/>
            <person name="Palculict T."/>
            <person name="Patil S."/>
            <person name="Pu L.-L."/>
            <person name="Saada N."/>
            <person name="Tang L."/>
            <person name="Weissenberger G."/>
            <person name="Zhu Y."/>
            <person name="Hemphill L."/>
            <person name="Shang Y."/>
            <person name="Youmans B."/>
            <person name="Ayvaz T."/>
            <person name="Ross M."/>
            <person name="Santibanez J."/>
            <person name="Aqrawi P."/>
            <person name="Gross S."/>
            <person name="Joshi V."/>
            <person name="Fowler G."/>
            <person name="Nazareth L."/>
            <person name="Reid J."/>
            <person name="Worley K."/>
            <person name="Petrosino J."/>
            <person name="Highlander S."/>
            <person name="Gibbs R."/>
        </authorList>
    </citation>
    <scope>NUCLEOTIDE SEQUENCE [LARGE SCALE GENOMIC DNA]</scope>
    <source>
        <strain evidence="1">ATCC 53516</strain>
    </source>
</reference>
<gene>
    <name evidence="1" type="ORF">HMPREF0391_11080</name>
</gene>
<dbReference type="Pfam" id="PF13711">
    <property type="entry name" value="DUF4160"/>
    <property type="match status" value="1"/>
</dbReference>
<dbReference type="InterPro" id="IPR025427">
    <property type="entry name" value="DUF4160"/>
</dbReference>
<organism evidence="1">
    <name type="scientific">Finegoldia magna ATCC 53516</name>
    <dbReference type="NCBI Taxonomy" id="525282"/>
    <lineage>
        <taxon>Bacteria</taxon>
        <taxon>Bacillati</taxon>
        <taxon>Bacillota</taxon>
        <taxon>Tissierellia</taxon>
        <taxon>Tissierellales</taxon>
        <taxon>Peptoniphilaceae</taxon>
        <taxon>Finegoldia</taxon>
    </lineage>
</organism>
<accession>D6S9E4</accession>
<dbReference type="HOGENOM" id="CLU_162083_0_0_9"/>
<dbReference type="AlphaFoldDB" id="D6S9E4"/>
<name>D6S9E4_FINMA</name>
<evidence type="ECO:0000313" key="1">
    <source>
        <dbReference type="EMBL" id="EFH93422.1"/>
    </source>
</evidence>
<evidence type="ECO:0008006" key="2">
    <source>
        <dbReference type="Google" id="ProtNLM"/>
    </source>
</evidence>